<gene>
    <name evidence="2" type="ORF">PCOR1329_LOCUS59719</name>
</gene>
<name>A0ABN9VR41_9DINO</name>
<comment type="caution">
    <text evidence="2">The sequence shown here is derived from an EMBL/GenBank/DDBJ whole genome shotgun (WGS) entry which is preliminary data.</text>
</comment>
<keyword evidence="3" id="KW-1185">Reference proteome</keyword>
<feature type="chain" id="PRO_5046105363" evidence="1">
    <location>
        <begin position="23"/>
        <end position="143"/>
    </location>
</feature>
<dbReference type="EMBL" id="CAUYUJ010017455">
    <property type="protein sequence ID" value="CAK0874969.1"/>
    <property type="molecule type" value="Genomic_DNA"/>
</dbReference>
<keyword evidence="1" id="KW-0732">Signal</keyword>
<evidence type="ECO:0000256" key="1">
    <source>
        <dbReference type="SAM" id="SignalP"/>
    </source>
</evidence>
<sequence>MCLIAVALLEAALSSNVGYSGATLPEGISSASASVGMCVCMRLFSVANTVARCFLLLQPSPFTPLDCPGPPGESLFRSVGAGQDNAEFKHQQRQRRKQLFDDAREACAADLLWEAKQACIEANPKTGLQGSCVAEVGRQGCKL</sequence>
<dbReference type="Proteomes" id="UP001189429">
    <property type="component" value="Unassembled WGS sequence"/>
</dbReference>
<reference evidence="2" key="1">
    <citation type="submission" date="2023-10" db="EMBL/GenBank/DDBJ databases">
        <authorList>
            <person name="Chen Y."/>
            <person name="Shah S."/>
            <person name="Dougan E. K."/>
            <person name="Thang M."/>
            <person name="Chan C."/>
        </authorList>
    </citation>
    <scope>NUCLEOTIDE SEQUENCE [LARGE SCALE GENOMIC DNA]</scope>
</reference>
<protein>
    <submittedName>
        <fullName evidence="2">Uncharacterized protein</fullName>
    </submittedName>
</protein>
<evidence type="ECO:0000313" key="2">
    <source>
        <dbReference type="EMBL" id="CAK0874969.1"/>
    </source>
</evidence>
<accession>A0ABN9VR41</accession>
<feature type="signal peptide" evidence="1">
    <location>
        <begin position="1"/>
        <end position="22"/>
    </location>
</feature>
<evidence type="ECO:0000313" key="3">
    <source>
        <dbReference type="Proteomes" id="UP001189429"/>
    </source>
</evidence>
<proteinExistence type="predicted"/>
<organism evidence="2 3">
    <name type="scientific">Prorocentrum cordatum</name>
    <dbReference type="NCBI Taxonomy" id="2364126"/>
    <lineage>
        <taxon>Eukaryota</taxon>
        <taxon>Sar</taxon>
        <taxon>Alveolata</taxon>
        <taxon>Dinophyceae</taxon>
        <taxon>Prorocentrales</taxon>
        <taxon>Prorocentraceae</taxon>
        <taxon>Prorocentrum</taxon>
    </lineage>
</organism>